<evidence type="ECO:0000256" key="1">
    <source>
        <dbReference type="ARBA" id="ARBA00005721"/>
    </source>
</evidence>
<dbReference type="InterPro" id="IPR027417">
    <property type="entry name" value="P-loop_NTPase"/>
</dbReference>
<evidence type="ECO:0000313" key="3">
    <source>
        <dbReference type="Proteomes" id="UP001559623"/>
    </source>
</evidence>
<dbReference type="Pfam" id="PF03780">
    <property type="entry name" value="Asp23"/>
    <property type="match status" value="1"/>
</dbReference>
<accession>A0ABV3X2U1</accession>
<dbReference type="EMBL" id="JARVLH010000002">
    <property type="protein sequence ID" value="MEX5284508.1"/>
    <property type="molecule type" value="Genomic_DNA"/>
</dbReference>
<dbReference type="RefSeq" id="WP_368846247.1">
    <property type="nucleotide sequence ID" value="NZ_CP194411.1"/>
</dbReference>
<name>A0ABV3X2U1_9FIRM</name>
<protein>
    <submittedName>
        <fullName evidence="2">Asp23/Gls24 family envelope stress response protein</fullName>
    </submittedName>
</protein>
<evidence type="ECO:0000313" key="2">
    <source>
        <dbReference type="EMBL" id="MEX5284508.1"/>
    </source>
</evidence>
<dbReference type="SUPFAM" id="SSF52540">
    <property type="entry name" value="P-loop containing nucleoside triphosphate hydrolases"/>
    <property type="match status" value="1"/>
</dbReference>
<comment type="similarity">
    <text evidence="1">Belongs to the asp23 family.</text>
</comment>
<gene>
    <name evidence="2" type="ORF">QCO44_02480</name>
</gene>
<dbReference type="InterPro" id="IPR005531">
    <property type="entry name" value="Asp23"/>
</dbReference>
<proteinExistence type="inferred from homology"/>
<organism evidence="2 3">
    <name type="scientific">Selenomonas sputigena</name>
    <dbReference type="NCBI Taxonomy" id="69823"/>
    <lineage>
        <taxon>Bacteria</taxon>
        <taxon>Bacillati</taxon>
        <taxon>Bacillota</taxon>
        <taxon>Negativicutes</taxon>
        <taxon>Selenomonadales</taxon>
        <taxon>Selenomonadaceae</taxon>
        <taxon>Selenomonas</taxon>
    </lineage>
</organism>
<reference evidence="2 3" key="1">
    <citation type="submission" date="2023-04" db="EMBL/GenBank/DDBJ databases">
        <title>Genome Sequence of Selenomonas sputigena ATCC 33150.</title>
        <authorList>
            <person name="Miller D.P."/>
            <person name="Anvari S."/>
            <person name="Polson S.W."/>
            <person name="Macdonald M."/>
            <person name="Mcdowell J.V."/>
        </authorList>
    </citation>
    <scope>NUCLEOTIDE SEQUENCE [LARGE SCALE GENOMIC DNA]</scope>
    <source>
        <strain evidence="2 3">ATCC 33150</strain>
    </source>
</reference>
<dbReference type="Proteomes" id="UP001559623">
    <property type="component" value="Unassembled WGS sequence"/>
</dbReference>
<sequence>MDVIAFVGPSGTGKSHRALLVAHQHQADAIIDDGILIKDGKIVAGSSAKMEKSKIMAVRRAIFVLPGHAEEVKAAIAECRPHRILILGTSENMAYKIARILGLPSIEQIIHIEDIATQREMKKARDSRLKQGKHIIPVPTIELKPHASGFLIDPIQSFFRRNRTHRRKLGEKSIVRPIFSYYGKLIIDDLAIREIVKRVVTEKEYVSKVSGIRVRHLWKGDEDRGLEISCSVVLTYGSHIPTLIKETQQRVQSNVEYMTGLFVREVDITVQTLYVEA</sequence>
<comment type="caution">
    <text evidence="2">The sequence shown here is derived from an EMBL/GenBank/DDBJ whole genome shotgun (WGS) entry which is preliminary data.</text>
</comment>
<keyword evidence="3" id="KW-1185">Reference proteome</keyword>